<dbReference type="Pfam" id="PF13181">
    <property type="entry name" value="TPR_8"/>
    <property type="match status" value="1"/>
</dbReference>
<evidence type="ECO:0000313" key="9">
    <source>
        <dbReference type="Proteomes" id="UP000821656"/>
    </source>
</evidence>
<evidence type="ECO:0000256" key="3">
    <source>
        <dbReference type="ARBA" id="ARBA00022737"/>
    </source>
</evidence>
<dbReference type="AlphaFoldDB" id="A0A9Q5CKC3"/>
<evidence type="ECO:0000256" key="4">
    <source>
        <dbReference type="ARBA" id="ARBA00022803"/>
    </source>
</evidence>
<evidence type="ECO:0000256" key="5">
    <source>
        <dbReference type="ARBA" id="ARBA00038253"/>
    </source>
</evidence>
<evidence type="ECO:0000259" key="7">
    <source>
        <dbReference type="PROSITE" id="PS50943"/>
    </source>
</evidence>
<keyword evidence="3" id="KW-0677">Repeat</keyword>
<comment type="similarity">
    <text evidence="5">Belongs to the Rap family.</text>
</comment>
<dbReference type="PROSITE" id="PS50943">
    <property type="entry name" value="HTH_CROC1"/>
    <property type="match status" value="1"/>
</dbReference>
<feature type="domain" description="HTH cro/C1-type" evidence="7">
    <location>
        <begin position="10"/>
        <end position="63"/>
    </location>
</feature>
<dbReference type="Gene3D" id="1.25.40.10">
    <property type="entry name" value="Tetratricopeptide repeat domain"/>
    <property type="match status" value="2"/>
</dbReference>
<sequence>MKFINPGEKIKETRKYLKMKQQDLQDEEISRGLISMIEIGQRSLNKDVATKIVQKFCTRAEDLGIKLELDVEYFLRTQKEDAELYSIKKLQQASSPNDIQNILDIAHKFDLLNVNALAYNKLGDTLFDSKDYHNSFVNYNNSLNIYRDINQNANIAKLYWKAGLCKALMLNCTEAIIYFNFANQYASLYKDLTVQKSSLYDLAKCYKKLHDIDLALKHIDMYLSLCDRIEDFNYYIYANILKANCYELKGKIDCVIDIYNALLNELSDSRSHLLGYIYNNLGLAYLYTENFDESKKYFEMAEKIRIDLDKSILSQTLIEKSNLFIKQGLYDDAIKSINLGLTNAKKYKNFDELLKGNYMLVHIYEILNDSRNLKNTYLIISELLKEINNIPKLIYIYNKLSVIYLDENNISKSREYLLMSINLSRNSFKNSL</sequence>
<dbReference type="SUPFAM" id="SSF47413">
    <property type="entry name" value="lambda repressor-like DNA-binding domains"/>
    <property type="match status" value="1"/>
</dbReference>
<evidence type="ECO:0000313" key="8">
    <source>
        <dbReference type="EMBL" id="NRV10311.1"/>
    </source>
</evidence>
<dbReference type="InterPro" id="IPR001387">
    <property type="entry name" value="Cro/C1-type_HTH"/>
</dbReference>
<reference evidence="8" key="1">
    <citation type="submission" date="2020-05" db="EMBL/GenBank/DDBJ databases">
        <title>Genomic insights into acetone-butanol-ethanol (ABE) fermentation by sequencing solventogenic clostridia strains.</title>
        <authorList>
            <person name="Brown S."/>
        </authorList>
    </citation>
    <scope>NUCLEOTIDE SEQUENCE</scope>
    <source>
        <strain evidence="8">DJ126</strain>
    </source>
</reference>
<accession>A0A9Q5CKC3</accession>
<dbReference type="PANTHER" id="PTHR46630">
    <property type="entry name" value="TETRATRICOPEPTIDE REPEAT PROTEIN 29"/>
    <property type="match status" value="1"/>
</dbReference>
<dbReference type="Gene3D" id="1.10.260.40">
    <property type="entry name" value="lambda repressor-like DNA-binding domains"/>
    <property type="match status" value="1"/>
</dbReference>
<keyword evidence="2" id="KW-0963">Cytoplasm</keyword>
<evidence type="ECO:0000256" key="1">
    <source>
        <dbReference type="ARBA" id="ARBA00004496"/>
    </source>
</evidence>
<organism evidence="8 9">
    <name type="scientific">Clostridium beijerinckii</name>
    <name type="common">Clostridium MP</name>
    <dbReference type="NCBI Taxonomy" id="1520"/>
    <lineage>
        <taxon>Bacteria</taxon>
        <taxon>Bacillati</taxon>
        <taxon>Bacillota</taxon>
        <taxon>Clostridia</taxon>
        <taxon>Eubacteriales</taxon>
        <taxon>Clostridiaceae</taxon>
        <taxon>Clostridium</taxon>
    </lineage>
</organism>
<dbReference type="InterPro" id="IPR010982">
    <property type="entry name" value="Lambda_DNA-bd_dom_sf"/>
</dbReference>
<proteinExistence type="inferred from homology"/>
<evidence type="ECO:0000256" key="2">
    <source>
        <dbReference type="ARBA" id="ARBA00022490"/>
    </source>
</evidence>
<dbReference type="SUPFAM" id="SSF48452">
    <property type="entry name" value="TPR-like"/>
    <property type="match status" value="2"/>
</dbReference>
<dbReference type="InterPro" id="IPR051476">
    <property type="entry name" value="Bac_ResReg_Asp_Phosphatase"/>
</dbReference>
<dbReference type="SMART" id="SM00028">
    <property type="entry name" value="TPR"/>
    <property type="match status" value="6"/>
</dbReference>
<feature type="repeat" description="TPR" evidence="6">
    <location>
        <begin position="275"/>
        <end position="308"/>
    </location>
</feature>
<keyword evidence="4 6" id="KW-0802">TPR repeat</keyword>
<dbReference type="Proteomes" id="UP000821656">
    <property type="component" value="Unassembled WGS sequence"/>
</dbReference>
<gene>
    <name evidence="8" type="ORF">DFH45_003274</name>
</gene>
<dbReference type="GO" id="GO:0003677">
    <property type="term" value="F:DNA binding"/>
    <property type="evidence" value="ECO:0007669"/>
    <property type="project" value="InterPro"/>
</dbReference>
<dbReference type="GO" id="GO:0005737">
    <property type="term" value="C:cytoplasm"/>
    <property type="evidence" value="ECO:0007669"/>
    <property type="project" value="UniProtKB-SubCell"/>
</dbReference>
<dbReference type="CDD" id="cd00093">
    <property type="entry name" value="HTH_XRE"/>
    <property type="match status" value="1"/>
</dbReference>
<dbReference type="RefSeq" id="WP_077308647.1">
    <property type="nucleotide sequence ID" value="NZ_CP016090.1"/>
</dbReference>
<dbReference type="PANTHER" id="PTHR46630:SF1">
    <property type="entry name" value="TETRATRICOPEPTIDE REPEAT PROTEIN 29"/>
    <property type="match status" value="1"/>
</dbReference>
<dbReference type="InterPro" id="IPR011990">
    <property type="entry name" value="TPR-like_helical_dom_sf"/>
</dbReference>
<protein>
    <submittedName>
        <fullName evidence="8">Tetratricopeptide (TPR) repeat protein</fullName>
    </submittedName>
</protein>
<comment type="caution">
    <text evidence="8">The sequence shown here is derived from an EMBL/GenBank/DDBJ whole genome shotgun (WGS) entry which is preliminary data.</text>
</comment>
<evidence type="ECO:0000256" key="6">
    <source>
        <dbReference type="PROSITE-ProRule" id="PRU00339"/>
    </source>
</evidence>
<name>A0A9Q5CKC3_CLOBE</name>
<dbReference type="InterPro" id="IPR019734">
    <property type="entry name" value="TPR_rpt"/>
</dbReference>
<dbReference type="EMBL" id="JABSXK010000001">
    <property type="protein sequence ID" value="NRV10311.1"/>
    <property type="molecule type" value="Genomic_DNA"/>
</dbReference>
<dbReference type="PROSITE" id="PS50005">
    <property type="entry name" value="TPR"/>
    <property type="match status" value="1"/>
</dbReference>
<comment type="subcellular location">
    <subcellularLocation>
        <location evidence="1">Cytoplasm</location>
    </subcellularLocation>
</comment>